<evidence type="ECO:0000256" key="4">
    <source>
        <dbReference type="ARBA" id="ARBA00022553"/>
    </source>
</evidence>
<keyword evidence="10" id="KW-0812">Transmembrane</keyword>
<evidence type="ECO:0000256" key="1">
    <source>
        <dbReference type="ARBA" id="ARBA00000085"/>
    </source>
</evidence>
<dbReference type="GO" id="GO:0046983">
    <property type="term" value="F:protein dimerization activity"/>
    <property type="evidence" value="ECO:0007669"/>
    <property type="project" value="InterPro"/>
</dbReference>
<sequence length="460" mass="49447">MHPRARLDTRVSLVVTLAAAALMLFGGTLWLAATRDAIHEEIEAATRVAEQWVAVLSQDAAADPEHIVQQLAAVGRVRANTLEVHEASGALRYRSPAPTYKAGRDAPAWFAALLTPDFAPRVITGPNLHIRLLPDASRSVLDAWDNAIAAAGWALAILVLLGVAVRRAIDRALAPLTEFETALAHTGDGRFDIRLPRQRSLELDRLAERYNQMASQLAASLDQNARLEEDQAFARAVTARLEEERRQLARELHDEFGQGITAVRAITGAIAQKSRDDAGLHGNAQAILAMTGQMQDGVRAILERLRQPGADTPARLDDALAAYCAHWRNCYPAVDIQLGLAPLPATLDASFSLTVLRLVQEALTNVARHANAHHVSVRLDANDAGLALTIADDGRGFDPATPTGRLGLTGMRERLAARHGRLHIAATPGAGTTLSIQLPWPSTATGTHTPQHAYTPGEAS</sequence>
<comment type="caution">
    <text evidence="13">The sequence shown here is derived from an EMBL/GenBank/DDBJ whole genome shotgun (WGS) entry which is preliminary data.</text>
</comment>
<keyword evidence="6 13" id="KW-0418">Kinase</keyword>
<dbReference type="GO" id="GO:0000155">
    <property type="term" value="F:phosphorelay sensor kinase activity"/>
    <property type="evidence" value="ECO:0007669"/>
    <property type="project" value="InterPro"/>
</dbReference>
<dbReference type="Gene3D" id="3.30.565.10">
    <property type="entry name" value="Histidine kinase-like ATPase, C-terminal domain"/>
    <property type="match status" value="1"/>
</dbReference>
<keyword evidence="10" id="KW-0472">Membrane</keyword>
<dbReference type="SMART" id="SM00304">
    <property type="entry name" value="HAMP"/>
    <property type="match status" value="1"/>
</dbReference>
<feature type="region of interest" description="Disordered" evidence="9">
    <location>
        <begin position="440"/>
        <end position="460"/>
    </location>
</feature>
<dbReference type="SUPFAM" id="SSF55874">
    <property type="entry name" value="ATPase domain of HSP90 chaperone/DNA topoisomerase II/histidine kinase"/>
    <property type="match status" value="1"/>
</dbReference>
<feature type="compositionally biased region" description="Polar residues" evidence="9">
    <location>
        <begin position="440"/>
        <end position="452"/>
    </location>
</feature>
<dbReference type="EMBL" id="VMNI01000002">
    <property type="protein sequence ID" value="TVO79511.1"/>
    <property type="molecule type" value="Genomic_DNA"/>
</dbReference>
<comment type="catalytic activity">
    <reaction evidence="1">
        <text>ATP + protein L-histidine = ADP + protein N-phospho-L-histidine.</text>
        <dbReference type="EC" id="2.7.13.3"/>
    </reaction>
</comment>
<comment type="subcellular location">
    <subcellularLocation>
        <location evidence="2">Membrane</location>
    </subcellularLocation>
</comment>
<evidence type="ECO:0000256" key="3">
    <source>
        <dbReference type="ARBA" id="ARBA00012438"/>
    </source>
</evidence>
<name>A0A557RL96_9RHOO</name>
<evidence type="ECO:0000256" key="2">
    <source>
        <dbReference type="ARBA" id="ARBA00004370"/>
    </source>
</evidence>
<dbReference type="InterPro" id="IPR005467">
    <property type="entry name" value="His_kinase_dom"/>
</dbReference>
<evidence type="ECO:0000256" key="6">
    <source>
        <dbReference type="ARBA" id="ARBA00022777"/>
    </source>
</evidence>
<evidence type="ECO:0000259" key="12">
    <source>
        <dbReference type="PROSITE" id="PS50885"/>
    </source>
</evidence>
<keyword evidence="7" id="KW-0902">Two-component regulatory system</keyword>
<dbReference type="Gene3D" id="6.10.340.10">
    <property type="match status" value="1"/>
</dbReference>
<evidence type="ECO:0000256" key="8">
    <source>
        <dbReference type="SAM" id="Coils"/>
    </source>
</evidence>
<evidence type="ECO:0000256" key="10">
    <source>
        <dbReference type="SAM" id="Phobius"/>
    </source>
</evidence>
<dbReference type="InterPro" id="IPR011712">
    <property type="entry name" value="Sig_transdc_His_kin_sub3_dim/P"/>
</dbReference>
<feature type="domain" description="HAMP" evidence="12">
    <location>
        <begin position="170"/>
        <end position="222"/>
    </location>
</feature>
<accession>A0A557RL96</accession>
<dbReference type="SMART" id="SM00387">
    <property type="entry name" value="HATPase_c"/>
    <property type="match status" value="1"/>
</dbReference>
<dbReference type="PROSITE" id="PS50109">
    <property type="entry name" value="HIS_KIN"/>
    <property type="match status" value="1"/>
</dbReference>
<feature type="transmembrane region" description="Helical" evidence="10">
    <location>
        <begin position="12"/>
        <end position="33"/>
    </location>
</feature>
<dbReference type="InterPro" id="IPR050482">
    <property type="entry name" value="Sensor_HK_TwoCompSys"/>
</dbReference>
<dbReference type="CDD" id="cd06225">
    <property type="entry name" value="HAMP"/>
    <property type="match status" value="1"/>
</dbReference>
<dbReference type="InterPro" id="IPR003594">
    <property type="entry name" value="HATPase_dom"/>
</dbReference>
<dbReference type="PANTHER" id="PTHR24421">
    <property type="entry name" value="NITRATE/NITRITE SENSOR PROTEIN NARX-RELATED"/>
    <property type="match status" value="1"/>
</dbReference>
<keyword evidence="8" id="KW-0175">Coiled coil</keyword>
<proteinExistence type="predicted"/>
<evidence type="ECO:0000256" key="9">
    <source>
        <dbReference type="SAM" id="MobiDB-lite"/>
    </source>
</evidence>
<dbReference type="EC" id="2.7.13.3" evidence="3"/>
<keyword evidence="5" id="KW-0808">Transferase</keyword>
<evidence type="ECO:0000256" key="5">
    <source>
        <dbReference type="ARBA" id="ARBA00022679"/>
    </source>
</evidence>
<dbReference type="Gene3D" id="1.20.5.1930">
    <property type="match status" value="1"/>
</dbReference>
<reference evidence="13 14" key="1">
    <citation type="submission" date="2019-07" db="EMBL/GenBank/DDBJ databases">
        <title>The pathways for chlorine oxyanion respiration interact through the shared metabolite chlorate.</title>
        <authorList>
            <person name="Barnum T.P."/>
            <person name="Cheng Y."/>
            <person name="Hill K.A."/>
            <person name="Lucas L.N."/>
            <person name="Carlson H.K."/>
            <person name="Coates J.D."/>
        </authorList>
    </citation>
    <scope>NUCLEOTIDE SEQUENCE [LARGE SCALE GENOMIC DNA]</scope>
    <source>
        <strain evidence="13 14">SFB-1</strain>
    </source>
</reference>
<dbReference type="InterPro" id="IPR003660">
    <property type="entry name" value="HAMP_dom"/>
</dbReference>
<dbReference type="CDD" id="cd16917">
    <property type="entry name" value="HATPase_UhpB-NarQ-NarX-like"/>
    <property type="match status" value="1"/>
</dbReference>
<dbReference type="Pfam" id="PF02518">
    <property type="entry name" value="HATPase_c"/>
    <property type="match status" value="1"/>
</dbReference>
<feature type="domain" description="Histidine kinase" evidence="11">
    <location>
        <begin position="355"/>
        <end position="442"/>
    </location>
</feature>
<keyword evidence="10" id="KW-1133">Transmembrane helix</keyword>
<evidence type="ECO:0000256" key="7">
    <source>
        <dbReference type="ARBA" id="ARBA00023012"/>
    </source>
</evidence>
<evidence type="ECO:0000259" key="11">
    <source>
        <dbReference type="PROSITE" id="PS50109"/>
    </source>
</evidence>
<feature type="coiled-coil region" evidence="8">
    <location>
        <begin position="203"/>
        <end position="244"/>
    </location>
</feature>
<dbReference type="Proteomes" id="UP000318349">
    <property type="component" value="Unassembled WGS sequence"/>
</dbReference>
<evidence type="ECO:0000313" key="14">
    <source>
        <dbReference type="Proteomes" id="UP000318349"/>
    </source>
</evidence>
<evidence type="ECO:0000313" key="13">
    <source>
        <dbReference type="EMBL" id="TVO79511.1"/>
    </source>
</evidence>
<organism evidence="13 14">
    <name type="scientific">Denitromonas halophila</name>
    <dbReference type="NCBI Taxonomy" id="1629404"/>
    <lineage>
        <taxon>Bacteria</taxon>
        <taxon>Pseudomonadati</taxon>
        <taxon>Pseudomonadota</taxon>
        <taxon>Betaproteobacteria</taxon>
        <taxon>Rhodocyclales</taxon>
        <taxon>Zoogloeaceae</taxon>
        <taxon>Denitromonas</taxon>
    </lineage>
</organism>
<dbReference type="PANTHER" id="PTHR24421:SF58">
    <property type="entry name" value="SIGNAL TRANSDUCTION HISTIDINE-PROTEIN KINASE_PHOSPHATASE UHPB"/>
    <property type="match status" value="1"/>
</dbReference>
<keyword evidence="4" id="KW-0597">Phosphoprotein</keyword>
<dbReference type="Pfam" id="PF07730">
    <property type="entry name" value="HisKA_3"/>
    <property type="match status" value="1"/>
</dbReference>
<dbReference type="InterPro" id="IPR036890">
    <property type="entry name" value="HATPase_C_sf"/>
</dbReference>
<gene>
    <name evidence="13" type="ORF">FHP89_01805</name>
</gene>
<dbReference type="AlphaFoldDB" id="A0A557RL96"/>
<dbReference type="GO" id="GO:0016020">
    <property type="term" value="C:membrane"/>
    <property type="evidence" value="ECO:0007669"/>
    <property type="project" value="UniProtKB-SubCell"/>
</dbReference>
<protein>
    <recommendedName>
        <fullName evidence="3">histidine kinase</fullName>
        <ecNumber evidence="3">2.7.13.3</ecNumber>
    </recommendedName>
</protein>
<dbReference type="Pfam" id="PF00672">
    <property type="entry name" value="HAMP"/>
    <property type="match status" value="1"/>
</dbReference>
<dbReference type="PROSITE" id="PS50885">
    <property type="entry name" value="HAMP"/>
    <property type="match status" value="1"/>
</dbReference>